<gene>
    <name evidence="1" type="ORF">SAMN04487894_113119</name>
</gene>
<protein>
    <recommendedName>
        <fullName evidence="3">HTH cro/C1-type domain-containing protein</fullName>
    </recommendedName>
</protein>
<keyword evidence="2" id="KW-1185">Reference proteome</keyword>
<proteinExistence type="predicted"/>
<evidence type="ECO:0000313" key="2">
    <source>
        <dbReference type="Proteomes" id="UP000198757"/>
    </source>
</evidence>
<organism evidence="1 2">
    <name type="scientific">Niabella drilacis (strain DSM 25811 / CCM 8410 / CCUG 62505 / LMG 26954 / E90)</name>
    <dbReference type="NCBI Taxonomy" id="1285928"/>
    <lineage>
        <taxon>Bacteria</taxon>
        <taxon>Pseudomonadati</taxon>
        <taxon>Bacteroidota</taxon>
        <taxon>Chitinophagia</taxon>
        <taxon>Chitinophagales</taxon>
        <taxon>Chitinophagaceae</taxon>
        <taxon>Niabella</taxon>
    </lineage>
</organism>
<dbReference type="AlphaFoldDB" id="A0A1G6XLE6"/>
<reference evidence="2" key="1">
    <citation type="submission" date="2016-10" db="EMBL/GenBank/DDBJ databases">
        <authorList>
            <person name="Varghese N."/>
            <person name="Submissions S."/>
        </authorList>
    </citation>
    <scope>NUCLEOTIDE SEQUENCE [LARGE SCALE GENOMIC DNA]</scope>
    <source>
        <strain evidence="2">DSM 25811 / CCM 8410 / LMG 26954 / E90</strain>
    </source>
</reference>
<evidence type="ECO:0000313" key="1">
    <source>
        <dbReference type="EMBL" id="SDD79069.1"/>
    </source>
</evidence>
<dbReference type="GO" id="GO:0003677">
    <property type="term" value="F:DNA binding"/>
    <property type="evidence" value="ECO:0007669"/>
    <property type="project" value="InterPro"/>
</dbReference>
<sequence length="107" mass="12194">MKAYTKEEKSKILFQFAVGLHKAMLDAKTNPTRLALDSGIEKSHMQLIANGNKNVTLTTQMALAEGLKISYTELATYYNNVSKSDEKRFIAYQEKQQQLKAHNKKQK</sequence>
<dbReference type="RefSeq" id="WP_090391954.1">
    <property type="nucleotide sequence ID" value="NZ_FMZO01000013.1"/>
</dbReference>
<evidence type="ECO:0008006" key="3">
    <source>
        <dbReference type="Google" id="ProtNLM"/>
    </source>
</evidence>
<accession>A0A1G6XLE6</accession>
<dbReference type="SUPFAM" id="SSF47413">
    <property type="entry name" value="lambda repressor-like DNA-binding domains"/>
    <property type="match status" value="1"/>
</dbReference>
<dbReference type="Gene3D" id="1.10.260.40">
    <property type="entry name" value="lambda repressor-like DNA-binding domains"/>
    <property type="match status" value="1"/>
</dbReference>
<name>A0A1G6XLE6_NIADE</name>
<dbReference type="InterPro" id="IPR010982">
    <property type="entry name" value="Lambda_DNA-bd_dom_sf"/>
</dbReference>
<dbReference type="EMBL" id="FMZO01000013">
    <property type="protein sequence ID" value="SDD79069.1"/>
    <property type="molecule type" value="Genomic_DNA"/>
</dbReference>
<dbReference type="Proteomes" id="UP000198757">
    <property type="component" value="Unassembled WGS sequence"/>
</dbReference>